<sequence>MPNRMIFIDVDDENPTEAQAGEYPSFLSAGRARRGEEEDDDRRERRPPFSSSSSLAARENNSNDAERRGEISNIEKRREEVRGRGRRRKGEKDEEDEEDEWINRGGSRCSICYLSLIKDIAALTGCGHTFHSACIEKWFKQRGGRSQKPTCPYCAKEYPSQGRRSILSIHLDLPDFSSSSINSATDQNEDPAITIARLTAELAGERRKREEGENEIQQHALQVAKLEAREDELLRFWSIEEEEKKKCMKRIDILTATLREEEERRENSSRAYEENRKALEEKFSILNKKYHTLKILASVIQEEDVHSEKEEILEKLKRLPGLTSEEKLQRMVPLVEFLRRAQASKQEEIKKLKKEKYDKRHTQSLLLLSLREED</sequence>
<organism evidence="8 9">
    <name type="scientific">Cystoisospora suis</name>
    <dbReference type="NCBI Taxonomy" id="483139"/>
    <lineage>
        <taxon>Eukaryota</taxon>
        <taxon>Sar</taxon>
        <taxon>Alveolata</taxon>
        <taxon>Apicomplexa</taxon>
        <taxon>Conoidasida</taxon>
        <taxon>Coccidia</taxon>
        <taxon>Eucoccidiorida</taxon>
        <taxon>Eimeriorina</taxon>
        <taxon>Sarcocystidae</taxon>
        <taxon>Cystoisospora</taxon>
    </lineage>
</organism>
<dbReference type="SMART" id="SM00184">
    <property type="entry name" value="RING"/>
    <property type="match status" value="1"/>
</dbReference>
<dbReference type="InterPro" id="IPR013083">
    <property type="entry name" value="Znf_RING/FYVE/PHD"/>
</dbReference>
<evidence type="ECO:0000256" key="2">
    <source>
        <dbReference type="ARBA" id="ARBA00022771"/>
    </source>
</evidence>
<feature type="domain" description="RING-type" evidence="7">
    <location>
        <begin position="109"/>
        <end position="154"/>
    </location>
</feature>
<dbReference type="GO" id="GO:0008270">
    <property type="term" value="F:zinc ion binding"/>
    <property type="evidence" value="ECO:0007669"/>
    <property type="project" value="UniProtKB-KW"/>
</dbReference>
<feature type="coiled-coil region" evidence="5">
    <location>
        <begin position="195"/>
        <end position="289"/>
    </location>
</feature>
<evidence type="ECO:0000256" key="1">
    <source>
        <dbReference type="ARBA" id="ARBA00022723"/>
    </source>
</evidence>
<dbReference type="PROSITE" id="PS50089">
    <property type="entry name" value="ZF_RING_2"/>
    <property type="match status" value="1"/>
</dbReference>
<protein>
    <submittedName>
        <fullName evidence="8">Zinc c3hc4 type (Ring finger) domain-containing protein</fullName>
    </submittedName>
</protein>
<keyword evidence="9" id="KW-1185">Reference proteome</keyword>
<evidence type="ECO:0000313" key="8">
    <source>
        <dbReference type="EMBL" id="PHJ23816.1"/>
    </source>
</evidence>
<evidence type="ECO:0000313" key="9">
    <source>
        <dbReference type="Proteomes" id="UP000221165"/>
    </source>
</evidence>
<dbReference type="PANTHER" id="PTHR45969">
    <property type="entry name" value="RING ZINC FINGER PROTEIN-RELATED"/>
    <property type="match status" value="1"/>
</dbReference>
<reference evidence="8 9" key="1">
    <citation type="journal article" date="2017" name="Int. J. Parasitol.">
        <title>The genome of the protozoan parasite Cystoisospora suis and a reverse vaccinology approach to identify vaccine candidates.</title>
        <authorList>
            <person name="Palmieri N."/>
            <person name="Shrestha A."/>
            <person name="Ruttkowski B."/>
            <person name="Beck T."/>
            <person name="Vogl C."/>
            <person name="Tomley F."/>
            <person name="Blake D.P."/>
            <person name="Joachim A."/>
        </authorList>
    </citation>
    <scope>NUCLEOTIDE SEQUENCE [LARGE SCALE GENOMIC DNA]</scope>
    <source>
        <strain evidence="8 9">Wien I</strain>
    </source>
</reference>
<dbReference type="AlphaFoldDB" id="A0A2C6L9V9"/>
<dbReference type="GeneID" id="94425746"/>
<dbReference type="InterPro" id="IPR001841">
    <property type="entry name" value="Znf_RING"/>
</dbReference>
<dbReference type="Gene3D" id="3.30.40.10">
    <property type="entry name" value="Zinc/RING finger domain, C3HC4 (zinc finger)"/>
    <property type="match status" value="1"/>
</dbReference>
<feature type="region of interest" description="Disordered" evidence="6">
    <location>
        <begin position="1"/>
        <end position="100"/>
    </location>
</feature>
<keyword evidence="1" id="KW-0479">Metal-binding</keyword>
<dbReference type="GO" id="GO:0061630">
    <property type="term" value="F:ubiquitin protein ligase activity"/>
    <property type="evidence" value="ECO:0007669"/>
    <property type="project" value="TreeGrafter"/>
</dbReference>
<keyword evidence="2 4" id="KW-0863">Zinc-finger</keyword>
<dbReference type="CDD" id="cd16448">
    <property type="entry name" value="RING-H2"/>
    <property type="match status" value="1"/>
</dbReference>
<gene>
    <name evidence="8" type="ORF">CSUI_002333</name>
</gene>
<comment type="caution">
    <text evidence="8">The sequence shown here is derived from an EMBL/GenBank/DDBJ whole genome shotgun (WGS) entry which is preliminary data.</text>
</comment>
<evidence type="ECO:0000256" key="4">
    <source>
        <dbReference type="PROSITE-ProRule" id="PRU00175"/>
    </source>
</evidence>
<dbReference type="GO" id="GO:0016567">
    <property type="term" value="P:protein ubiquitination"/>
    <property type="evidence" value="ECO:0007669"/>
    <property type="project" value="TreeGrafter"/>
</dbReference>
<dbReference type="VEuPathDB" id="ToxoDB:CSUI_002333"/>
<keyword evidence="5" id="KW-0175">Coiled coil</keyword>
<dbReference type="PANTHER" id="PTHR45969:SF69">
    <property type="entry name" value="FINGER DOMAIN PROTEIN, PUTATIVE (AFU_ORTHOLOGUE AFUA_3G12190)-RELATED"/>
    <property type="match status" value="1"/>
</dbReference>
<dbReference type="SUPFAM" id="SSF57850">
    <property type="entry name" value="RING/U-box"/>
    <property type="match status" value="1"/>
</dbReference>
<dbReference type="OrthoDB" id="332701at2759"/>
<evidence type="ECO:0000259" key="7">
    <source>
        <dbReference type="PROSITE" id="PS50089"/>
    </source>
</evidence>
<feature type="compositionally biased region" description="Low complexity" evidence="6">
    <location>
        <begin position="48"/>
        <end position="59"/>
    </location>
</feature>
<dbReference type="Pfam" id="PF13639">
    <property type="entry name" value="zf-RING_2"/>
    <property type="match status" value="1"/>
</dbReference>
<proteinExistence type="predicted"/>
<keyword evidence="3" id="KW-0862">Zinc</keyword>
<evidence type="ECO:0000256" key="3">
    <source>
        <dbReference type="ARBA" id="ARBA00022833"/>
    </source>
</evidence>
<dbReference type="RefSeq" id="XP_067925490.1">
    <property type="nucleotide sequence ID" value="XM_068062535.1"/>
</dbReference>
<dbReference type="EMBL" id="MIGC01000993">
    <property type="protein sequence ID" value="PHJ23816.1"/>
    <property type="molecule type" value="Genomic_DNA"/>
</dbReference>
<dbReference type="Proteomes" id="UP000221165">
    <property type="component" value="Unassembled WGS sequence"/>
</dbReference>
<evidence type="ECO:0000256" key="6">
    <source>
        <dbReference type="SAM" id="MobiDB-lite"/>
    </source>
</evidence>
<feature type="compositionally biased region" description="Basic and acidic residues" evidence="6">
    <location>
        <begin position="64"/>
        <end position="83"/>
    </location>
</feature>
<accession>A0A2C6L9V9</accession>
<evidence type="ECO:0000256" key="5">
    <source>
        <dbReference type="SAM" id="Coils"/>
    </source>
</evidence>
<name>A0A2C6L9V9_9APIC</name>